<keyword evidence="3" id="KW-1185">Reference proteome</keyword>
<reference evidence="2" key="1">
    <citation type="journal article" date="2022" name="Int. J. Mol. Sci.">
        <title>Draft Genome of Tanacetum Coccineum: Genomic Comparison of Closely Related Tanacetum-Family Plants.</title>
        <authorList>
            <person name="Yamashiro T."/>
            <person name="Shiraishi A."/>
            <person name="Nakayama K."/>
            <person name="Satake H."/>
        </authorList>
    </citation>
    <scope>NUCLEOTIDE SEQUENCE</scope>
</reference>
<protein>
    <submittedName>
        <fullName evidence="2">Uncharacterized protein</fullName>
    </submittedName>
</protein>
<feature type="compositionally biased region" description="Basic and acidic residues" evidence="1">
    <location>
        <begin position="42"/>
        <end position="52"/>
    </location>
</feature>
<organism evidence="2 3">
    <name type="scientific">Tanacetum coccineum</name>
    <dbReference type="NCBI Taxonomy" id="301880"/>
    <lineage>
        <taxon>Eukaryota</taxon>
        <taxon>Viridiplantae</taxon>
        <taxon>Streptophyta</taxon>
        <taxon>Embryophyta</taxon>
        <taxon>Tracheophyta</taxon>
        <taxon>Spermatophyta</taxon>
        <taxon>Magnoliopsida</taxon>
        <taxon>eudicotyledons</taxon>
        <taxon>Gunneridae</taxon>
        <taxon>Pentapetalae</taxon>
        <taxon>asterids</taxon>
        <taxon>campanulids</taxon>
        <taxon>Asterales</taxon>
        <taxon>Asteraceae</taxon>
        <taxon>Asteroideae</taxon>
        <taxon>Anthemideae</taxon>
        <taxon>Anthemidinae</taxon>
        <taxon>Tanacetum</taxon>
    </lineage>
</organism>
<sequence length="170" mass="18967">MLGIQKPSGDKMGIGYNKNEASTSEIKQVKFVKSTETGSTKDSSHKDGDGFLKDKEFVAPSTAKDKTMSNLNSKPKYLVVNKVRVPIATEKEHIGSSGYGVLVFISSWLLVKSRHRYAVSSCWIRQNKDVENTNAEINALAEITEAEERAARRNVVERVLEEAKRTTIYN</sequence>
<dbReference type="Proteomes" id="UP001151760">
    <property type="component" value="Unassembled WGS sequence"/>
</dbReference>
<evidence type="ECO:0000256" key="1">
    <source>
        <dbReference type="SAM" id="MobiDB-lite"/>
    </source>
</evidence>
<gene>
    <name evidence="2" type="ORF">Tco_1019471</name>
</gene>
<dbReference type="EMBL" id="BQNB010017858">
    <property type="protein sequence ID" value="GJT67991.1"/>
    <property type="molecule type" value="Genomic_DNA"/>
</dbReference>
<feature type="region of interest" description="Disordered" evidence="1">
    <location>
        <begin position="27"/>
        <end position="52"/>
    </location>
</feature>
<name>A0ABQ5FXH5_9ASTR</name>
<proteinExistence type="predicted"/>
<reference evidence="2" key="2">
    <citation type="submission" date="2022-01" db="EMBL/GenBank/DDBJ databases">
        <authorList>
            <person name="Yamashiro T."/>
            <person name="Shiraishi A."/>
            <person name="Satake H."/>
            <person name="Nakayama K."/>
        </authorList>
    </citation>
    <scope>NUCLEOTIDE SEQUENCE</scope>
</reference>
<comment type="caution">
    <text evidence="2">The sequence shown here is derived from an EMBL/GenBank/DDBJ whole genome shotgun (WGS) entry which is preliminary data.</text>
</comment>
<accession>A0ABQ5FXH5</accession>
<evidence type="ECO:0000313" key="2">
    <source>
        <dbReference type="EMBL" id="GJT67991.1"/>
    </source>
</evidence>
<evidence type="ECO:0000313" key="3">
    <source>
        <dbReference type="Proteomes" id="UP001151760"/>
    </source>
</evidence>